<name>A0A8H4R5T2_9HELO</name>
<comment type="caution">
    <text evidence="3">The sequence shown here is derived from an EMBL/GenBank/DDBJ whole genome shotgun (WGS) entry which is preliminary data.</text>
</comment>
<dbReference type="OrthoDB" id="5308957at2759"/>
<evidence type="ECO:0000259" key="2">
    <source>
        <dbReference type="Pfam" id="PF14420"/>
    </source>
</evidence>
<dbReference type="Pfam" id="PF14420">
    <property type="entry name" value="Clr5"/>
    <property type="match status" value="1"/>
</dbReference>
<feature type="domain" description="Clr5" evidence="2">
    <location>
        <begin position="85"/>
        <end position="125"/>
    </location>
</feature>
<feature type="region of interest" description="Disordered" evidence="1">
    <location>
        <begin position="46"/>
        <end position="75"/>
    </location>
</feature>
<evidence type="ECO:0000256" key="1">
    <source>
        <dbReference type="SAM" id="MobiDB-lite"/>
    </source>
</evidence>
<accession>A0A8H4R5T2</accession>
<gene>
    <name evidence="3" type="ORF">G7Y89_g14336</name>
</gene>
<evidence type="ECO:0000313" key="4">
    <source>
        <dbReference type="Proteomes" id="UP000566819"/>
    </source>
</evidence>
<keyword evidence="4" id="KW-1185">Reference proteome</keyword>
<reference evidence="3 4" key="1">
    <citation type="submission" date="2020-03" db="EMBL/GenBank/DDBJ databases">
        <title>Draft Genome Sequence of Cudoniella acicularis.</title>
        <authorList>
            <person name="Buettner E."/>
            <person name="Kellner H."/>
        </authorList>
    </citation>
    <scope>NUCLEOTIDE SEQUENCE [LARGE SCALE GENOMIC DNA]</scope>
    <source>
        <strain evidence="3 4">DSM 108380</strain>
    </source>
</reference>
<sequence length="346" mass="40190">MDYPTWVEGGNVWNFGLSHIPAPTIPIPDTTALPYGNEQWYSAQLSHRTEAGHPSGPSPIPTQKSKQRRRKETCARAPRKVSPSEEKWKLAIGTIKELYLQENYTLEEIMEIMQFVYHFHATTDQTNPWQLLEDRCYGASILIKTSSYGKAEVSLTQFFEGLQQVANIQGPSILVKFWRICLELRGLDGMNPRLRAVSRFLTMLQKEFSEHHGMEHPLFHLATMLGQVSPEDFKDTLRIGYVKTIKELQGMIGNENAIALHMWSVYFRYWDTQDLQKEVFFAKFQYLLSHFSKNCRDRQSKTLTAIYYYYIYAAYYICEQPVLAQGMARYMLEDMGPLGPNPHWTF</sequence>
<protein>
    <recommendedName>
        <fullName evidence="2">Clr5 domain-containing protein</fullName>
    </recommendedName>
</protein>
<dbReference type="EMBL" id="JAAMPI010001864">
    <property type="protein sequence ID" value="KAF4622690.1"/>
    <property type="molecule type" value="Genomic_DNA"/>
</dbReference>
<dbReference type="AlphaFoldDB" id="A0A8H4R5T2"/>
<proteinExistence type="predicted"/>
<evidence type="ECO:0000313" key="3">
    <source>
        <dbReference type="EMBL" id="KAF4622690.1"/>
    </source>
</evidence>
<dbReference type="Proteomes" id="UP000566819">
    <property type="component" value="Unassembled WGS sequence"/>
</dbReference>
<organism evidence="3 4">
    <name type="scientific">Cudoniella acicularis</name>
    <dbReference type="NCBI Taxonomy" id="354080"/>
    <lineage>
        <taxon>Eukaryota</taxon>
        <taxon>Fungi</taxon>
        <taxon>Dikarya</taxon>
        <taxon>Ascomycota</taxon>
        <taxon>Pezizomycotina</taxon>
        <taxon>Leotiomycetes</taxon>
        <taxon>Helotiales</taxon>
        <taxon>Tricladiaceae</taxon>
        <taxon>Cudoniella</taxon>
    </lineage>
</organism>
<dbReference type="InterPro" id="IPR025676">
    <property type="entry name" value="Clr5_dom"/>
</dbReference>